<feature type="region of interest" description="Disordered" evidence="1">
    <location>
        <begin position="59"/>
        <end position="78"/>
    </location>
</feature>
<proteinExistence type="predicted"/>
<evidence type="ECO:0000256" key="1">
    <source>
        <dbReference type="SAM" id="MobiDB-lite"/>
    </source>
</evidence>
<organism evidence="2 3">
    <name type="scientific">Rohdeia mirabilis</name>
    <dbReference type="NCBI Taxonomy" id="2528008"/>
    <lineage>
        <taxon>Bacteria</taxon>
        <taxon>Pseudomonadati</taxon>
        <taxon>Planctomycetota</taxon>
        <taxon>Planctomycetia</taxon>
        <taxon>Planctomycetia incertae sedis</taxon>
        <taxon>Rohdeia</taxon>
    </lineage>
</organism>
<dbReference type="AlphaFoldDB" id="A0A518D4B4"/>
<gene>
    <name evidence="2" type="ORF">Pla163_34570</name>
</gene>
<evidence type="ECO:0008006" key="4">
    <source>
        <dbReference type="Google" id="ProtNLM"/>
    </source>
</evidence>
<sequence length="78" mass="8569">MSQGSASGRGERVTCFGCVHLVTTYQPAFPYACRLMGMKSRALPSIEVFKETGEDCRGYETRSNEARSADARRDGRTG</sequence>
<protein>
    <recommendedName>
        <fullName evidence="4">Uracil-DNA glycosylase</fullName>
    </recommendedName>
</protein>
<dbReference type="OrthoDB" id="9807346at2"/>
<name>A0A518D4B4_9BACT</name>
<accession>A0A518D4B4</accession>
<dbReference type="Proteomes" id="UP000319342">
    <property type="component" value="Chromosome"/>
</dbReference>
<dbReference type="RefSeq" id="WP_145191301.1">
    <property type="nucleotide sequence ID" value="NZ_CP036290.1"/>
</dbReference>
<keyword evidence="3" id="KW-1185">Reference proteome</keyword>
<reference evidence="2 3" key="1">
    <citation type="submission" date="2019-02" db="EMBL/GenBank/DDBJ databases">
        <title>Deep-cultivation of Planctomycetes and their phenomic and genomic characterization uncovers novel biology.</title>
        <authorList>
            <person name="Wiegand S."/>
            <person name="Jogler M."/>
            <person name="Boedeker C."/>
            <person name="Pinto D."/>
            <person name="Vollmers J."/>
            <person name="Rivas-Marin E."/>
            <person name="Kohn T."/>
            <person name="Peeters S.H."/>
            <person name="Heuer A."/>
            <person name="Rast P."/>
            <person name="Oberbeckmann S."/>
            <person name="Bunk B."/>
            <person name="Jeske O."/>
            <person name="Meyerdierks A."/>
            <person name="Storesund J.E."/>
            <person name="Kallscheuer N."/>
            <person name="Luecker S."/>
            <person name="Lage O.M."/>
            <person name="Pohl T."/>
            <person name="Merkel B.J."/>
            <person name="Hornburger P."/>
            <person name="Mueller R.-W."/>
            <person name="Bruemmer F."/>
            <person name="Labrenz M."/>
            <person name="Spormann A.M."/>
            <person name="Op den Camp H."/>
            <person name="Overmann J."/>
            <person name="Amann R."/>
            <person name="Jetten M.S.M."/>
            <person name="Mascher T."/>
            <person name="Medema M.H."/>
            <person name="Devos D.P."/>
            <person name="Kaster A.-K."/>
            <person name="Ovreas L."/>
            <person name="Rohde M."/>
            <person name="Galperin M.Y."/>
            <person name="Jogler C."/>
        </authorList>
    </citation>
    <scope>NUCLEOTIDE SEQUENCE [LARGE SCALE GENOMIC DNA]</scope>
    <source>
        <strain evidence="2 3">Pla163</strain>
    </source>
</reference>
<dbReference type="EMBL" id="CP036290">
    <property type="protein sequence ID" value="QDU86306.1"/>
    <property type="molecule type" value="Genomic_DNA"/>
</dbReference>
<evidence type="ECO:0000313" key="3">
    <source>
        <dbReference type="Proteomes" id="UP000319342"/>
    </source>
</evidence>
<evidence type="ECO:0000313" key="2">
    <source>
        <dbReference type="EMBL" id="QDU86306.1"/>
    </source>
</evidence>